<feature type="domain" description="DUF2059" evidence="2">
    <location>
        <begin position="78"/>
        <end position="119"/>
    </location>
</feature>
<dbReference type="KEGG" id="ptp:RCA23_c12700"/>
<evidence type="ECO:0000259" key="2">
    <source>
        <dbReference type="Pfam" id="PF09832"/>
    </source>
</evidence>
<feature type="chain" id="PRO_5042977026" description="DUF2059 domain-containing protein" evidence="1">
    <location>
        <begin position="24"/>
        <end position="274"/>
    </location>
</feature>
<feature type="signal peptide" evidence="1">
    <location>
        <begin position="1"/>
        <end position="23"/>
    </location>
</feature>
<dbReference type="Pfam" id="PF09832">
    <property type="entry name" value="DUF2059"/>
    <property type="match status" value="1"/>
</dbReference>
<gene>
    <name evidence="3" type="ORF">RCA23_c12700</name>
</gene>
<keyword evidence="1" id="KW-0732">Signal</keyword>
<proteinExistence type="predicted"/>
<dbReference type="EMBL" id="CP003984">
    <property type="protein sequence ID" value="AII86816.1"/>
    <property type="molecule type" value="Genomic_DNA"/>
</dbReference>
<keyword evidence="4" id="KW-1185">Reference proteome</keyword>
<evidence type="ECO:0000256" key="1">
    <source>
        <dbReference type="SAM" id="SignalP"/>
    </source>
</evidence>
<accession>A0AAN0VI58</accession>
<dbReference type="InterPro" id="IPR018637">
    <property type="entry name" value="DUF2059"/>
</dbReference>
<evidence type="ECO:0000313" key="3">
    <source>
        <dbReference type="EMBL" id="AII86816.1"/>
    </source>
</evidence>
<dbReference type="GeneID" id="93368652"/>
<evidence type="ECO:0000313" key="4">
    <source>
        <dbReference type="Proteomes" id="UP000028680"/>
    </source>
</evidence>
<dbReference type="RefSeq" id="WP_044049626.1">
    <property type="nucleotide sequence ID" value="NZ_CP003984.1"/>
</dbReference>
<organism evidence="3 4">
    <name type="scientific">Planktomarina temperata RCA23</name>
    <dbReference type="NCBI Taxonomy" id="666509"/>
    <lineage>
        <taxon>Bacteria</taxon>
        <taxon>Pseudomonadati</taxon>
        <taxon>Pseudomonadota</taxon>
        <taxon>Alphaproteobacteria</taxon>
        <taxon>Rhodobacterales</taxon>
        <taxon>Paracoccaceae</taxon>
        <taxon>Planktomarina</taxon>
    </lineage>
</organism>
<reference evidence="3 4" key="1">
    <citation type="journal article" date="2014" name="ISME J.">
        <title>Adaptation of an abundant Roseobacter RCA organism to pelagic systems revealed by genomic and transcriptomic analyses.</title>
        <authorList>
            <person name="Voget S."/>
            <person name="Wemheuer B."/>
            <person name="Brinkhoff T."/>
            <person name="Vollmers J."/>
            <person name="Dietrich S."/>
            <person name="Giebel H.A."/>
            <person name="Beardsley C."/>
            <person name="Sardemann C."/>
            <person name="Bakenhus I."/>
            <person name="Billerbeck S."/>
            <person name="Daniel R."/>
            <person name="Simon M."/>
        </authorList>
    </citation>
    <scope>NUCLEOTIDE SEQUENCE [LARGE SCALE GENOMIC DNA]</scope>
    <source>
        <strain evidence="3 4">RCA23</strain>
    </source>
</reference>
<dbReference type="AlphaFoldDB" id="A0AAN0VI58"/>
<dbReference type="Proteomes" id="UP000028680">
    <property type="component" value="Chromosome"/>
</dbReference>
<protein>
    <recommendedName>
        <fullName evidence="2">DUF2059 domain-containing protein</fullName>
    </recommendedName>
</protein>
<name>A0AAN0VI58_9RHOB</name>
<sequence length="274" mass="30829">MMVMRKILLAMSLLFCTVMPVKSADRAQIAQFMAVTGFDVALESMRLSARDAPTMLGLDADDFGLSWSRLADRMFEPEALKSDALEILDKALTEDVLAHATGFYGSDLGQKLVTAENESHGLEFEDREVEGARLAQALAARGSPQPQYFLDMAESIGYVGATIKAYREVQVRFLMAASLAGLIDQRFDEVDLRAMLAQQDDEVRQAMTDNLIVANAFTYRDFTDREMEIYRDALAMPQMMEVYELMNAIHFTIMADRFERMALEMVNLTPTQEL</sequence>